<protein>
    <recommendedName>
        <fullName evidence="10">ComG operon protein 3</fullName>
    </recommendedName>
</protein>
<dbReference type="PATRIC" id="fig|1030009.3.peg.1418"/>
<evidence type="ECO:0000313" key="12">
    <source>
        <dbReference type="EMBL" id="AEH92435.1"/>
    </source>
</evidence>
<keyword evidence="7 10" id="KW-0472">Membrane</keyword>
<sequence length="107" mass="11762">MFKKKIDWRDERGFTLVEMLIVLLVVSVLLLLTIPNIVSQSKSINDKGCEAFISMVQGQVQSYQLDKNSIPSVADLVSGGYLKANQKTCPNGNSIKIDSSGNVSEKK</sequence>
<evidence type="ECO:0000313" key="13">
    <source>
        <dbReference type="Proteomes" id="UP000000486"/>
    </source>
</evidence>
<dbReference type="GO" id="GO:0015627">
    <property type="term" value="C:type II protein secretion system complex"/>
    <property type="evidence" value="ECO:0007669"/>
    <property type="project" value="InterPro"/>
</dbReference>
<evidence type="ECO:0000256" key="3">
    <source>
        <dbReference type="ARBA" id="ARBA00022475"/>
    </source>
</evidence>
<organism evidence="12 13">
    <name type="scientific">Listeria monocytogenes serotype 4a (strain M7)</name>
    <dbReference type="NCBI Taxonomy" id="1030009"/>
    <lineage>
        <taxon>Bacteria</taxon>
        <taxon>Bacillati</taxon>
        <taxon>Bacillota</taxon>
        <taxon>Bacilli</taxon>
        <taxon>Bacillales</taxon>
        <taxon>Listeriaceae</taxon>
        <taxon>Listeria</taxon>
    </lineage>
</organism>
<comment type="function">
    <text evidence="10">Required for transformation and DNA binding.</text>
</comment>
<dbReference type="PIRSF" id="PIRSF029928">
    <property type="entry name" value="Late_competence_ComGC"/>
    <property type="match status" value="1"/>
</dbReference>
<dbReference type="EMBL" id="CP002816">
    <property type="protein sequence ID" value="AEH92435.1"/>
    <property type="molecule type" value="Genomic_DNA"/>
</dbReference>
<dbReference type="NCBIfam" id="TIGR02532">
    <property type="entry name" value="IV_pilin_GFxxxE"/>
    <property type="match status" value="1"/>
</dbReference>
<dbReference type="GO" id="GO:0030420">
    <property type="term" value="P:establishment of competence for transformation"/>
    <property type="evidence" value="ECO:0007669"/>
    <property type="project" value="UniProtKB-UniRule"/>
</dbReference>
<evidence type="ECO:0000256" key="9">
    <source>
        <dbReference type="ARBA" id="ARBA00043982"/>
    </source>
</evidence>
<dbReference type="SUPFAM" id="SSF54523">
    <property type="entry name" value="Pili subunits"/>
    <property type="match status" value="1"/>
</dbReference>
<dbReference type="PROSITE" id="PS00409">
    <property type="entry name" value="PROKAR_NTER_METHYL"/>
    <property type="match status" value="1"/>
</dbReference>
<evidence type="ECO:0000256" key="8">
    <source>
        <dbReference type="ARBA" id="ARBA00023287"/>
    </source>
</evidence>
<comment type="subunit">
    <text evidence="10">Homodimer.</text>
</comment>
<evidence type="ECO:0000256" key="5">
    <source>
        <dbReference type="ARBA" id="ARBA00022692"/>
    </source>
</evidence>
<dbReference type="GO" id="GO:0005886">
    <property type="term" value="C:plasma membrane"/>
    <property type="evidence" value="ECO:0007669"/>
    <property type="project" value="UniProtKB-SubCell"/>
</dbReference>
<evidence type="ECO:0000256" key="1">
    <source>
        <dbReference type="ARBA" id="ARBA00004162"/>
    </source>
</evidence>
<dbReference type="PRINTS" id="PR00813">
    <property type="entry name" value="BCTERIALGSPG"/>
</dbReference>
<dbReference type="HOGENOM" id="CLU_091705_9_0_9"/>
<dbReference type="NCBIfam" id="NF040999">
    <property type="entry name" value="pilin_ComGC"/>
    <property type="match status" value="1"/>
</dbReference>
<dbReference type="GO" id="GO:0009986">
    <property type="term" value="C:cell surface"/>
    <property type="evidence" value="ECO:0007669"/>
    <property type="project" value="UniProtKB-SubCell"/>
</dbReference>
<dbReference type="InterPro" id="IPR045584">
    <property type="entry name" value="Pilin-like"/>
</dbReference>
<keyword evidence="5 10" id="KW-0812">Transmembrane</keyword>
<dbReference type="InterPro" id="IPR016940">
    <property type="entry name" value="ComGC"/>
</dbReference>
<keyword evidence="3 10" id="KW-1003">Cell membrane</keyword>
<dbReference type="Pfam" id="PF07963">
    <property type="entry name" value="N_methyl"/>
    <property type="match status" value="1"/>
</dbReference>
<dbReference type="InterPro" id="IPR000983">
    <property type="entry name" value="Bac_GSPG_pilin"/>
</dbReference>
<feature type="propeptide" id="PRO_5035502828" evidence="11">
    <location>
        <begin position="1"/>
        <end position="13"/>
    </location>
</feature>
<reference evidence="12 13" key="1">
    <citation type="journal article" date="2011" name="J. Bacteriol.">
        <title>Genome sequence of the nonpathogenic Listeria monocytogenes serovar 4a strain M7.</title>
        <authorList>
            <person name="Chen J."/>
            <person name="Xia Y."/>
            <person name="Cheng C."/>
            <person name="Fang C."/>
            <person name="Shan Y."/>
            <person name="Jin G."/>
            <person name="Fang W."/>
        </authorList>
    </citation>
    <scope>NUCLEOTIDE SEQUENCE [LARGE SCALE GENOMIC DNA]</scope>
    <source>
        <strain evidence="12 13">M7</strain>
    </source>
</reference>
<keyword evidence="4 11" id="KW-0488">Methylation</keyword>
<keyword evidence="6 10" id="KW-1133">Transmembrane helix</keyword>
<comment type="similarity">
    <text evidence="9 10">Belongs to the ComGC family.</text>
</comment>
<accession>A0A0E0UWS0</accession>
<keyword evidence="8 10" id="KW-0178">Competence</keyword>
<dbReference type="Gene3D" id="3.30.700.10">
    <property type="entry name" value="Glycoprotein, Type 4 Pilin"/>
    <property type="match status" value="1"/>
</dbReference>
<feature type="transmembrane region" description="Helical" evidence="10">
    <location>
        <begin position="12"/>
        <end position="34"/>
    </location>
</feature>
<dbReference type="Proteomes" id="UP000000486">
    <property type="component" value="Chromosome"/>
</dbReference>
<evidence type="ECO:0000256" key="11">
    <source>
        <dbReference type="PIRSR" id="PIRSR029928-50"/>
    </source>
</evidence>
<feature type="chain" id="PRO_5035502827" description="ComG operon protein 3" evidence="11">
    <location>
        <begin position="14"/>
        <end position="107"/>
    </location>
</feature>
<dbReference type="GO" id="GO:0015628">
    <property type="term" value="P:protein secretion by the type II secretion system"/>
    <property type="evidence" value="ECO:0007669"/>
    <property type="project" value="InterPro"/>
</dbReference>
<evidence type="ECO:0000256" key="6">
    <source>
        <dbReference type="ARBA" id="ARBA00022989"/>
    </source>
</evidence>
<keyword evidence="10" id="KW-0813">Transport</keyword>
<dbReference type="AlphaFoldDB" id="A0A0E0UWS0"/>
<evidence type="ECO:0000256" key="10">
    <source>
        <dbReference type="PIRNR" id="PIRNR029928"/>
    </source>
</evidence>
<name>A0A0E0UWS0_LISMM</name>
<gene>
    <name evidence="12" type="primary">comGC</name>
    <name evidence="12" type="ordered locus">LMM7_1430</name>
</gene>
<evidence type="ECO:0000256" key="4">
    <source>
        <dbReference type="ARBA" id="ARBA00022481"/>
    </source>
</evidence>
<evidence type="ECO:0000256" key="2">
    <source>
        <dbReference type="ARBA" id="ARBA00004241"/>
    </source>
</evidence>
<dbReference type="RefSeq" id="WP_003727484.1">
    <property type="nucleotide sequence ID" value="NC_017537.1"/>
</dbReference>
<evidence type="ECO:0000256" key="7">
    <source>
        <dbReference type="ARBA" id="ARBA00023136"/>
    </source>
</evidence>
<dbReference type="InterPro" id="IPR012902">
    <property type="entry name" value="N_methyl_site"/>
</dbReference>
<comment type="subcellular location">
    <subcellularLocation>
        <location evidence="1">Cell membrane</location>
        <topology evidence="1">Single-pass membrane protein</topology>
    </subcellularLocation>
    <subcellularLocation>
        <location evidence="2">Cell surface</location>
    </subcellularLocation>
</comment>
<proteinExistence type="inferred from homology"/>
<dbReference type="KEGG" id="lmq:LMM7_1430"/>
<feature type="modified residue" description="N-methylphenylalanine" evidence="11">
    <location>
        <position position="14"/>
    </location>
</feature>